<sequence>SPLSSSFRSLLNSCTFTSSEISYSSAFSTCLSDVNTFSDRMGCCRSTEPYLGSGVTSCSGVSVDEPCTGVSTGASTGVSTGVPTATATPTAVPTGDPVLLN</sequence>
<protein>
    <submittedName>
        <fullName evidence="2">Uncharacterized protein</fullName>
    </submittedName>
</protein>
<evidence type="ECO:0000313" key="2">
    <source>
        <dbReference type="EnsemblMetazoa" id="Aqu2.1.12349_001"/>
    </source>
</evidence>
<reference evidence="2" key="1">
    <citation type="submission" date="2017-05" db="UniProtKB">
        <authorList>
            <consortium name="EnsemblMetazoa"/>
        </authorList>
    </citation>
    <scope>IDENTIFICATION</scope>
</reference>
<dbReference type="AlphaFoldDB" id="A0A1X7TCQ5"/>
<dbReference type="InParanoid" id="A0A1X7TCQ5"/>
<proteinExistence type="predicted"/>
<accession>A0A1X7TCQ5</accession>
<feature type="compositionally biased region" description="Low complexity" evidence="1">
    <location>
        <begin position="75"/>
        <end position="95"/>
    </location>
</feature>
<organism evidence="2">
    <name type="scientific">Amphimedon queenslandica</name>
    <name type="common">Sponge</name>
    <dbReference type="NCBI Taxonomy" id="400682"/>
    <lineage>
        <taxon>Eukaryota</taxon>
        <taxon>Metazoa</taxon>
        <taxon>Porifera</taxon>
        <taxon>Demospongiae</taxon>
        <taxon>Heteroscleromorpha</taxon>
        <taxon>Haplosclerida</taxon>
        <taxon>Niphatidae</taxon>
        <taxon>Amphimedon</taxon>
    </lineage>
</organism>
<name>A0A1X7TCQ5_AMPQE</name>
<dbReference type="EnsemblMetazoa" id="Aqu2.1.12349_001">
    <property type="protein sequence ID" value="Aqu2.1.12349_001"/>
    <property type="gene ID" value="Aqu2.1.12349"/>
</dbReference>
<feature type="region of interest" description="Disordered" evidence="1">
    <location>
        <begin position="73"/>
        <end position="101"/>
    </location>
</feature>
<evidence type="ECO:0000256" key="1">
    <source>
        <dbReference type="SAM" id="MobiDB-lite"/>
    </source>
</evidence>